<feature type="non-terminal residue" evidence="2">
    <location>
        <position position="1"/>
    </location>
</feature>
<name>A0A5E4DBB6_MARMO</name>
<dbReference type="Proteomes" id="UP000335636">
    <property type="component" value="Unassembled WGS sequence"/>
</dbReference>
<protein>
    <submittedName>
        <fullName evidence="2">Uncharacterized protein</fullName>
    </submittedName>
</protein>
<dbReference type="AlphaFoldDB" id="A0A5E4DBB6"/>
<dbReference type="EMBL" id="CABDUW010006002">
    <property type="protein sequence ID" value="VTJ91040.1"/>
    <property type="molecule type" value="Genomic_DNA"/>
</dbReference>
<feature type="compositionally biased region" description="Gly residues" evidence="1">
    <location>
        <begin position="66"/>
        <end position="80"/>
    </location>
</feature>
<feature type="region of interest" description="Disordered" evidence="1">
    <location>
        <begin position="40"/>
        <end position="131"/>
    </location>
</feature>
<accession>A0A5E4DBB6</accession>
<reference evidence="2" key="1">
    <citation type="submission" date="2019-04" db="EMBL/GenBank/DDBJ databases">
        <authorList>
            <person name="Alioto T."/>
            <person name="Alioto T."/>
        </authorList>
    </citation>
    <scope>NUCLEOTIDE SEQUENCE [LARGE SCALE GENOMIC DNA]</scope>
</reference>
<proteinExistence type="predicted"/>
<comment type="caution">
    <text evidence="2">The sequence shown here is derived from an EMBL/GenBank/DDBJ whole genome shotgun (WGS) entry which is preliminary data.</text>
</comment>
<feature type="region of interest" description="Disordered" evidence="1">
    <location>
        <begin position="1"/>
        <end position="21"/>
    </location>
</feature>
<gene>
    <name evidence="2" type="ORF">MONAX_5E034953</name>
</gene>
<evidence type="ECO:0000313" key="2">
    <source>
        <dbReference type="EMBL" id="VTJ91040.1"/>
    </source>
</evidence>
<evidence type="ECO:0000256" key="1">
    <source>
        <dbReference type="SAM" id="MobiDB-lite"/>
    </source>
</evidence>
<keyword evidence="3" id="KW-1185">Reference proteome</keyword>
<organism evidence="2 3">
    <name type="scientific">Marmota monax</name>
    <name type="common">Woodchuck</name>
    <dbReference type="NCBI Taxonomy" id="9995"/>
    <lineage>
        <taxon>Eukaryota</taxon>
        <taxon>Metazoa</taxon>
        <taxon>Chordata</taxon>
        <taxon>Craniata</taxon>
        <taxon>Vertebrata</taxon>
        <taxon>Euteleostomi</taxon>
        <taxon>Mammalia</taxon>
        <taxon>Eutheria</taxon>
        <taxon>Euarchontoglires</taxon>
        <taxon>Glires</taxon>
        <taxon>Rodentia</taxon>
        <taxon>Sciuromorpha</taxon>
        <taxon>Sciuridae</taxon>
        <taxon>Xerinae</taxon>
        <taxon>Marmotini</taxon>
        <taxon>Marmota</taxon>
    </lineage>
</organism>
<evidence type="ECO:0000313" key="3">
    <source>
        <dbReference type="Proteomes" id="UP000335636"/>
    </source>
</evidence>
<sequence length="131" mass="13816">RSEIDAGPLTAPSRRPAPRVRPAVLRLSSWRRGAMCRTLTTGASGPFTVSVWGQPGRQPSKPRAPEGGGKTQEGRGGTARGGRARGAAARATRPQPPASRSRRPSLPEPYDGSGVLRVAAGQQSRSDRQAR</sequence>